<dbReference type="STRING" id="329726.AM1_2192"/>
<proteinExistence type="predicted"/>
<protein>
    <recommendedName>
        <fullName evidence="1">Glycosyltransferase 61 catalytic domain-containing protein</fullName>
    </recommendedName>
</protein>
<dbReference type="Proteomes" id="UP000000268">
    <property type="component" value="Chromosome"/>
</dbReference>
<accession>B0BZZ5</accession>
<dbReference type="InterPro" id="IPR049625">
    <property type="entry name" value="Glyco_transf_61_cat"/>
</dbReference>
<reference evidence="2 3" key="1">
    <citation type="journal article" date="2008" name="Proc. Natl. Acad. Sci. U.S.A.">
        <title>Niche adaptation and genome expansion in the chlorophyll d-producing cyanobacterium Acaryochloris marina.</title>
        <authorList>
            <person name="Swingley W.D."/>
            <person name="Chen M."/>
            <person name="Cheung P.C."/>
            <person name="Conrad A.L."/>
            <person name="Dejesa L.C."/>
            <person name="Hao J."/>
            <person name="Honchak B.M."/>
            <person name="Karbach L.E."/>
            <person name="Kurdoglu A."/>
            <person name="Lahiri S."/>
            <person name="Mastrian S.D."/>
            <person name="Miyashita H."/>
            <person name="Page L."/>
            <person name="Ramakrishna P."/>
            <person name="Satoh S."/>
            <person name="Sattley W.M."/>
            <person name="Shimada Y."/>
            <person name="Taylor H.L."/>
            <person name="Tomo T."/>
            <person name="Tsuchiya T."/>
            <person name="Wang Z.T."/>
            <person name="Raymond J."/>
            <person name="Mimuro M."/>
            <person name="Blankenship R.E."/>
            <person name="Touchman J.W."/>
        </authorList>
    </citation>
    <scope>NUCLEOTIDE SEQUENCE [LARGE SCALE GENOMIC DNA]</scope>
    <source>
        <strain evidence="3">MBIC 11017</strain>
    </source>
</reference>
<dbReference type="Pfam" id="PF04577">
    <property type="entry name" value="Glyco_transf_61"/>
    <property type="match status" value="1"/>
</dbReference>
<organism evidence="2 3">
    <name type="scientific">Acaryochloris marina (strain MBIC 11017)</name>
    <dbReference type="NCBI Taxonomy" id="329726"/>
    <lineage>
        <taxon>Bacteria</taxon>
        <taxon>Bacillati</taxon>
        <taxon>Cyanobacteriota</taxon>
        <taxon>Cyanophyceae</taxon>
        <taxon>Acaryochloridales</taxon>
        <taxon>Acaryochloridaceae</taxon>
        <taxon>Acaryochloris</taxon>
    </lineage>
</organism>
<name>B0BZZ5_ACAM1</name>
<keyword evidence="3" id="KW-1185">Reference proteome</keyword>
<dbReference type="EMBL" id="CP000828">
    <property type="protein sequence ID" value="ABW27205.1"/>
    <property type="molecule type" value="Genomic_DNA"/>
</dbReference>
<sequence>MVLGTLSGNMPETISNALKPIIRPLFSWAVLKPAIAYLLPRQTVAQAFGKDHPKHRRFPPETIATPEIKDMPPFDGPFAYLESETYTTHDIFSTILEDVLVEPGNGIVLTSSRKVIAESMYPKMDDITIYGALLNKSFIRRRMLEKPVQEISGYASIYQGLPNGYYHKFIDLVPRCSLLSQPEYAEIENIQLLYSDPVSETETLLVPKLIPDNVTLTKLEPSRLYRVEKLILPTFLTQFGSGYLPKAYIQQLRQAIFPKRPSTQNKRIYISRAQSAKGLKKRHIVNEAELIAALKPLGFEIYELEDYSLEEKVELFYDAEIVVGAYGGGITHVLFSESVKILELQVMAKTQTYYYYLAKALGHDYRFWFSDKANNRENFEVDVSQVLQLLEGWC</sequence>
<evidence type="ECO:0000259" key="1">
    <source>
        <dbReference type="Pfam" id="PF04577"/>
    </source>
</evidence>
<dbReference type="eggNOG" id="COG4421">
    <property type="taxonomic scope" value="Bacteria"/>
</dbReference>
<evidence type="ECO:0000313" key="3">
    <source>
        <dbReference type="Proteomes" id="UP000000268"/>
    </source>
</evidence>
<feature type="domain" description="Glycosyltransferase 61 catalytic" evidence="1">
    <location>
        <begin position="165"/>
        <end position="337"/>
    </location>
</feature>
<gene>
    <name evidence="2" type="ordered locus">AM1_2192</name>
</gene>
<dbReference type="HOGENOM" id="CLU_699470_0_0_3"/>
<dbReference type="GO" id="GO:0016757">
    <property type="term" value="F:glycosyltransferase activity"/>
    <property type="evidence" value="ECO:0007669"/>
    <property type="project" value="InterPro"/>
</dbReference>
<dbReference type="KEGG" id="amr:AM1_2192"/>
<evidence type="ECO:0000313" key="2">
    <source>
        <dbReference type="EMBL" id="ABW27205.1"/>
    </source>
</evidence>
<dbReference type="AlphaFoldDB" id="B0BZZ5"/>